<dbReference type="EMBL" id="JARJCN010000028">
    <property type="protein sequence ID" value="KAJ7087538.1"/>
    <property type="molecule type" value="Genomic_DNA"/>
</dbReference>
<feature type="compositionally biased region" description="Low complexity" evidence="1">
    <location>
        <begin position="224"/>
        <end position="233"/>
    </location>
</feature>
<feature type="region of interest" description="Disordered" evidence="1">
    <location>
        <begin position="628"/>
        <end position="647"/>
    </location>
</feature>
<feature type="compositionally biased region" description="Basic residues" evidence="1">
    <location>
        <begin position="99"/>
        <end position="112"/>
    </location>
</feature>
<gene>
    <name evidence="2" type="ORF">B0H15DRAFT_982727</name>
</gene>
<feature type="region of interest" description="Disordered" evidence="1">
    <location>
        <begin position="477"/>
        <end position="496"/>
    </location>
</feature>
<protein>
    <submittedName>
        <fullName evidence="2">Uncharacterized protein</fullName>
    </submittedName>
</protein>
<feature type="compositionally biased region" description="Basic residues" evidence="1">
    <location>
        <begin position="46"/>
        <end position="64"/>
    </location>
</feature>
<organism evidence="2 3">
    <name type="scientific">Mycena belliarum</name>
    <dbReference type="NCBI Taxonomy" id="1033014"/>
    <lineage>
        <taxon>Eukaryota</taxon>
        <taxon>Fungi</taxon>
        <taxon>Dikarya</taxon>
        <taxon>Basidiomycota</taxon>
        <taxon>Agaricomycotina</taxon>
        <taxon>Agaricomycetes</taxon>
        <taxon>Agaricomycetidae</taxon>
        <taxon>Agaricales</taxon>
        <taxon>Marasmiineae</taxon>
        <taxon>Mycenaceae</taxon>
        <taxon>Mycena</taxon>
    </lineage>
</organism>
<feature type="region of interest" description="Disordered" evidence="1">
    <location>
        <begin position="274"/>
        <end position="405"/>
    </location>
</feature>
<feature type="region of interest" description="Disordered" evidence="1">
    <location>
        <begin position="212"/>
        <end position="248"/>
    </location>
</feature>
<feature type="compositionally biased region" description="Low complexity" evidence="1">
    <location>
        <begin position="182"/>
        <end position="198"/>
    </location>
</feature>
<evidence type="ECO:0000313" key="3">
    <source>
        <dbReference type="Proteomes" id="UP001222325"/>
    </source>
</evidence>
<comment type="caution">
    <text evidence="2">The sequence shown here is derived from an EMBL/GenBank/DDBJ whole genome shotgun (WGS) entry which is preliminary data.</text>
</comment>
<feature type="compositionally biased region" description="Basic residues" evidence="1">
    <location>
        <begin position="167"/>
        <end position="181"/>
    </location>
</feature>
<evidence type="ECO:0000313" key="2">
    <source>
        <dbReference type="EMBL" id="KAJ7087538.1"/>
    </source>
</evidence>
<proteinExistence type="predicted"/>
<feature type="region of interest" description="Disordered" evidence="1">
    <location>
        <begin position="550"/>
        <end position="577"/>
    </location>
</feature>
<keyword evidence="3" id="KW-1185">Reference proteome</keyword>
<feature type="compositionally biased region" description="Pro residues" evidence="1">
    <location>
        <begin position="29"/>
        <end position="38"/>
    </location>
</feature>
<sequence length="647" mass="70680">MSMVRVASTLIPSFHSGHRPPLFPLANEPVPPSPPPSATPQLVYKQTRRLRRRRRRPRSMRARRSGASALVPQHLRTSPQRRRHLIRNVAALSQAHTPPRCRHHPPRPRSQRHSPSASTRRPPPPSFAAAQLRNSALVPQHLRTSPQRRRRPRSQCRSPAMTSPVCRHTRRPQGRRLRRSQTRPSSARARPSPSTHDACAAAAALVRNAAALRSRPPSAHTRNACSAAAAPLATTHPRRPSAARPCSRVSTARTAIYLVYKVLRAALHRRRPSFPAANPVASAPRGRTQTHRAQAARLAAPRDRDRPLARSPTPCASTSPTRQVPAVARDAPVQRRTSGGPGPPATARASPPLAPLVLPTLPIQGRREKPRKRKSGADAVPQSVSQARSPPRNSPRRDSARLLAAPKSREARAVLLQDARKRLGRLWTKNSPLRWWARLAPFPSKRARGSARAFAAAVLREIARTRDCLGRAVASHDSRAARATPPANPQAGAARAALPAQVRADVLHGGGALSPARFETGSEPRCAGPTQAQVSHACQVPATRVLARVPSPRGTDRLKCANGGRTSQRGAQPGTAPLERANATQAARRALKGWSLRAQAQVRSRRSILIRKAHERGLELLWKIWNWDHDSRSTGPGQRQGLDEMAD</sequence>
<name>A0AAD6U6N6_9AGAR</name>
<evidence type="ECO:0000256" key="1">
    <source>
        <dbReference type="SAM" id="MobiDB-lite"/>
    </source>
</evidence>
<reference evidence="2" key="1">
    <citation type="submission" date="2023-03" db="EMBL/GenBank/DDBJ databases">
        <title>Massive genome expansion in bonnet fungi (Mycena s.s.) driven by repeated elements and novel gene families across ecological guilds.</title>
        <authorList>
            <consortium name="Lawrence Berkeley National Laboratory"/>
            <person name="Harder C.B."/>
            <person name="Miyauchi S."/>
            <person name="Viragh M."/>
            <person name="Kuo A."/>
            <person name="Thoen E."/>
            <person name="Andreopoulos B."/>
            <person name="Lu D."/>
            <person name="Skrede I."/>
            <person name="Drula E."/>
            <person name="Henrissat B."/>
            <person name="Morin E."/>
            <person name="Kohler A."/>
            <person name="Barry K."/>
            <person name="LaButti K."/>
            <person name="Morin E."/>
            <person name="Salamov A."/>
            <person name="Lipzen A."/>
            <person name="Mereny Z."/>
            <person name="Hegedus B."/>
            <person name="Baldrian P."/>
            <person name="Stursova M."/>
            <person name="Weitz H."/>
            <person name="Taylor A."/>
            <person name="Grigoriev I.V."/>
            <person name="Nagy L.G."/>
            <person name="Martin F."/>
            <person name="Kauserud H."/>
        </authorList>
    </citation>
    <scope>NUCLEOTIDE SEQUENCE</scope>
    <source>
        <strain evidence="2">CBHHK173m</strain>
    </source>
</reference>
<feature type="region of interest" description="Disordered" evidence="1">
    <location>
        <begin position="13"/>
        <end position="198"/>
    </location>
</feature>
<dbReference type="AlphaFoldDB" id="A0AAD6U6N6"/>
<dbReference type="Proteomes" id="UP001222325">
    <property type="component" value="Unassembled WGS sequence"/>
</dbReference>
<accession>A0AAD6U6N6</accession>